<reference evidence="2" key="1">
    <citation type="submission" date="2018-05" db="EMBL/GenBank/DDBJ databases">
        <authorList>
            <person name="Lanie J.A."/>
            <person name="Ng W.-L."/>
            <person name="Kazmierczak K.M."/>
            <person name="Andrzejewski T.M."/>
            <person name="Davidsen T.M."/>
            <person name="Wayne K.J."/>
            <person name="Tettelin H."/>
            <person name="Glass J.I."/>
            <person name="Rusch D."/>
            <person name="Podicherti R."/>
            <person name="Tsui H.-C.T."/>
            <person name="Winkler M.E."/>
        </authorList>
    </citation>
    <scope>NUCLEOTIDE SEQUENCE</scope>
</reference>
<evidence type="ECO:0000313" key="2">
    <source>
        <dbReference type="EMBL" id="SVD70126.1"/>
    </source>
</evidence>
<accession>A0A382XG28</accession>
<name>A0A382XG28_9ZZZZ</name>
<feature type="non-terminal residue" evidence="2">
    <location>
        <position position="143"/>
    </location>
</feature>
<dbReference type="EMBL" id="UINC01167550">
    <property type="protein sequence ID" value="SVD70126.1"/>
    <property type="molecule type" value="Genomic_DNA"/>
</dbReference>
<protein>
    <submittedName>
        <fullName evidence="2">Uncharacterized protein</fullName>
    </submittedName>
</protein>
<feature type="region of interest" description="Disordered" evidence="1">
    <location>
        <begin position="1"/>
        <end position="143"/>
    </location>
</feature>
<evidence type="ECO:0000256" key="1">
    <source>
        <dbReference type="SAM" id="MobiDB-lite"/>
    </source>
</evidence>
<proteinExistence type="predicted"/>
<feature type="compositionally biased region" description="Low complexity" evidence="1">
    <location>
        <begin position="85"/>
        <end position="94"/>
    </location>
</feature>
<feature type="compositionally biased region" description="Basic residues" evidence="1">
    <location>
        <begin position="21"/>
        <end position="30"/>
    </location>
</feature>
<feature type="compositionally biased region" description="Basic residues" evidence="1">
    <location>
        <begin position="1"/>
        <end position="13"/>
    </location>
</feature>
<organism evidence="2">
    <name type="scientific">marine metagenome</name>
    <dbReference type="NCBI Taxonomy" id="408172"/>
    <lineage>
        <taxon>unclassified sequences</taxon>
        <taxon>metagenomes</taxon>
        <taxon>ecological metagenomes</taxon>
    </lineage>
</organism>
<gene>
    <name evidence="2" type="ORF">METZ01_LOCUS422980</name>
</gene>
<feature type="non-terminal residue" evidence="2">
    <location>
        <position position="1"/>
    </location>
</feature>
<sequence>RQRRGHGRTRRRIDRPDHRSGRPPRPRRARGAGGPPPGSLHRRPPPGRDDSGCHGPPRRGPAGRLRLRRARPGDAGRPGRRRVDALPAGDADGPTGPGGPGDRGGRSRIDLPALAAPTRRTNRRPDDVASDGRGPRGRPGGVL</sequence>
<dbReference type="AlphaFoldDB" id="A0A382XG28"/>